<dbReference type="Proteomes" id="UP000197138">
    <property type="component" value="Unassembled WGS sequence"/>
</dbReference>
<evidence type="ECO:0000256" key="5">
    <source>
        <dbReference type="RuleBase" id="RU364012"/>
    </source>
</evidence>
<evidence type="ECO:0000256" key="3">
    <source>
        <dbReference type="ARBA" id="ARBA00022782"/>
    </source>
</evidence>
<sequence length="612" mass="69512">MTRHPGSAVGPVVGSHSEFRIRHSHAFIDQNLCPFPTFTSLKQKRSLGDDSALSLSLCRSSMEKLSDELGLARSKKEGLRRALDLVQAQANTVMLFGLQWQDLEEHFDSISKAIGERLEQLGARERSVEERFAEVASKEREVEKKAEEFEREVLMREERLALLEKRLEDCSRECKEREDRLASATDYLAECLQETEVKEKELISVRDSIEGSRRELGMKKQYLQDSLKTCCAELDSKKMELDKIRKSVAECRVDLDLKWRQLGSIKTLIDECNEELTSKKKSLDAVQKSVAACSAEFDSKKSELALLEESVRDLKVEDRRRIQKCSRLCPDEIGLKKELESAKALLVEREAELKSREEQFEASQKELALARAERDECLSEIQSARASFEERSRILEVKERQLQGQLMGLKTQQERLHSLQKSLEEKRAEVELREGVNVVLVQQKLLDTIQLSLDPAKLVLQALQEVDSLCARKNVRRVSKRSCLLLLRYLGEASLEIKPKVKEAAMALASQWKAQLSASSPHYVFGVLALFKLIVVYELTPAFCLNELEDLVNSIAHHGETNELRMLLGLSGPLPSPKVILLNQAGKKLAQISPKVEDCSQVQHTYKRSRVA</sequence>
<dbReference type="PANTHER" id="PTHR31791">
    <property type="entry name" value="FRIGIDA-LIKE PROTEIN 3-RELATED"/>
    <property type="match status" value="1"/>
</dbReference>
<dbReference type="InterPro" id="IPR012474">
    <property type="entry name" value="Frigida"/>
</dbReference>
<proteinExistence type="inferred from homology"/>
<feature type="coiled-coil region" evidence="6">
    <location>
        <begin position="297"/>
        <end position="373"/>
    </location>
</feature>
<feature type="coiled-coil region" evidence="6">
    <location>
        <begin position="132"/>
        <end position="180"/>
    </location>
</feature>
<evidence type="ECO:0000313" key="8">
    <source>
        <dbReference type="Proteomes" id="UP000197138"/>
    </source>
</evidence>
<organism evidence="7 8">
    <name type="scientific">Punica granatum</name>
    <name type="common">Pomegranate</name>
    <dbReference type="NCBI Taxonomy" id="22663"/>
    <lineage>
        <taxon>Eukaryota</taxon>
        <taxon>Viridiplantae</taxon>
        <taxon>Streptophyta</taxon>
        <taxon>Embryophyta</taxon>
        <taxon>Tracheophyta</taxon>
        <taxon>Spermatophyta</taxon>
        <taxon>Magnoliopsida</taxon>
        <taxon>eudicotyledons</taxon>
        <taxon>Gunneridae</taxon>
        <taxon>Pentapetalae</taxon>
        <taxon>rosids</taxon>
        <taxon>malvids</taxon>
        <taxon>Myrtales</taxon>
        <taxon>Lythraceae</taxon>
        <taxon>Punica</taxon>
    </lineage>
</organism>
<keyword evidence="3 5" id="KW-0221">Differentiation</keyword>
<dbReference type="AlphaFoldDB" id="A0A218VR17"/>
<evidence type="ECO:0000256" key="6">
    <source>
        <dbReference type="SAM" id="Coils"/>
    </source>
</evidence>
<evidence type="ECO:0000313" key="7">
    <source>
        <dbReference type="EMBL" id="OWM62984.1"/>
    </source>
</evidence>
<gene>
    <name evidence="7" type="ORF">CDL15_Pgr020278</name>
</gene>
<keyword evidence="6" id="KW-0175">Coiled coil</keyword>
<comment type="caution">
    <text evidence="7">The sequence shown here is derived from an EMBL/GenBank/DDBJ whole genome shotgun (WGS) entry which is preliminary data.</text>
</comment>
<dbReference type="SUPFAM" id="SSF57997">
    <property type="entry name" value="Tropomyosin"/>
    <property type="match status" value="1"/>
</dbReference>
<accession>A0A218VR17</accession>
<evidence type="ECO:0000256" key="2">
    <source>
        <dbReference type="ARBA" id="ARBA00022473"/>
    </source>
</evidence>
<dbReference type="PANTHER" id="PTHR31791:SF47">
    <property type="entry name" value="INACTIVE FRIGIDA-LIKE PROTEIN 2"/>
    <property type="match status" value="1"/>
</dbReference>
<comment type="similarity">
    <text evidence="1 5">Belongs to the Frigida family.</text>
</comment>
<dbReference type="EMBL" id="MTKT01006319">
    <property type="protein sequence ID" value="OWM62984.1"/>
    <property type="molecule type" value="Genomic_DNA"/>
</dbReference>
<reference evidence="8" key="1">
    <citation type="journal article" date="2017" name="Plant J.">
        <title>The pomegranate (Punica granatum L.) genome and the genomics of punicalagin biosynthesis.</title>
        <authorList>
            <person name="Qin G."/>
            <person name="Xu C."/>
            <person name="Ming R."/>
            <person name="Tang H."/>
            <person name="Guyot R."/>
            <person name="Kramer E.M."/>
            <person name="Hu Y."/>
            <person name="Yi X."/>
            <person name="Qi Y."/>
            <person name="Xu X."/>
            <person name="Gao Z."/>
            <person name="Pan H."/>
            <person name="Jian J."/>
            <person name="Tian Y."/>
            <person name="Yue Z."/>
            <person name="Xu Y."/>
        </authorList>
    </citation>
    <scope>NUCLEOTIDE SEQUENCE [LARGE SCALE GENOMIC DNA]</scope>
    <source>
        <strain evidence="8">cv. Dabenzi</strain>
    </source>
</reference>
<keyword evidence="4 5" id="KW-0287">Flowering</keyword>
<dbReference type="GO" id="GO:0030154">
    <property type="term" value="P:cell differentiation"/>
    <property type="evidence" value="ECO:0007669"/>
    <property type="project" value="UniProtKB-KW"/>
</dbReference>
<evidence type="ECO:0000256" key="1">
    <source>
        <dbReference type="ARBA" id="ARBA00008956"/>
    </source>
</evidence>
<name>A0A218VR17_PUNGR</name>
<keyword evidence="2 5" id="KW-0217">Developmental protein</keyword>
<dbReference type="GO" id="GO:0009908">
    <property type="term" value="P:flower development"/>
    <property type="evidence" value="ECO:0007669"/>
    <property type="project" value="UniProtKB-KW"/>
</dbReference>
<protein>
    <recommendedName>
        <fullName evidence="5">FRIGIDA-like protein</fullName>
    </recommendedName>
</protein>
<evidence type="ECO:0000256" key="4">
    <source>
        <dbReference type="ARBA" id="ARBA00023089"/>
    </source>
</evidence>
<dbReference type="Pfam" id="PF07899">
    <property type="entry name" value="Frigida"/>
    <property type="match status" value="1"/>
</dbReference>